<proteinExistence type="predicted"/>
<dbReference type="SMART" id="SM00289">
    <property type="entry name" value="WR1"/>
    <property type="match status" value="3"/>
</dbReference>
<evidence type="ECO:0000313" key="4">
    <source>
        <dbReference type="WBParaSite" id="L893_g589.t1"/>
    </source>
</evidence>
<sequence length="447" mass="48559">MLSLLVLLTLSVSFAKDNIPYCPNGDAPKTDDSGAVIMCLPGQSSKIVCGKGYSCFFSGYNYQCCPQGEEEEEDPLECPMNALTVLDAMGDPVKCEKAKCPRDTMFCSKQGSTAICCESLLTATQESTPIKKDVPKVEAIEDECPSNSLTVLNDYGNPLVCSSAKSCPQSTMKCQSVGKVSLCCEPLHSASSKEESLYVKDVSDSAIRTPAQRKQAEKSFNPLKYVESDAKVLSKNHLKDQGKVKTGIIYGEGEMPVLHTSSAVSSGTIIKKSNATTADILSATVKASTQLGSKPLPLEEKSTTLKQEVSTEAPKTTPSSTRGTTTIVDVDIKEEDKASNQSAFVDIDIPEEHEKPRAQGIQTAQDNQIKEQQFEYKPHSSGGYAIAEKATTKRPPLHADAKKIARKFLIDQIKRGWPYDDSFYHPNEDVEFVRSGSRSVAAVHFPK</sequence>
<organism evidence="3 4">
    <name type="scientific">Steinernema glaseri</name>
    <dbReference type="NCBI Taxonomy" id="37863"/>
    <lineage>
        <taxon>Eukaryota</taxon>
        <taxon>Metazoa</taxon>
        <taxon>Ecdysozoa</taxon>
        <taxon>Nematoda</taxon>
        <taxon>Chromadorea</taxon>
        <taxon>Rhabditida</taxon>
        <taxon>Tylenchina</taxon>
        <taxon>Panagrolaimomorpha</taxon>
        <taxon>Strongyloidoidea</taxon>
        <taxon>Steinernematidae</taxon>
        <taxon>Steinernema</taxon>
    </lineage>
</organism>
<reference evidence="4" key="1">
    <citation type="submission" date="2016-11" db="UniProtKB">
        <authorList>
            <consortium name="WormBaseParasite"/>
        </authorList>
    </citation>
    <scope>IDENTIFICATION</scope>
</reference>
<keyword evidence="2" id="KW-0732">Signal</keyword>
<evidence type="ECO:0000256" key="2">
    <source>
        <dbReference type="SAM" id="SignalP"/>
    </source>
</evidence>
<name>A0A1I8AH45_9BILA</name>
<dbReference type="InterPro" id="IPR028150">
    <property type="entry name" value="Lustrin_cystein"/>
</dbReference>
<dbReference type="AlphaFoldDB" id="A0A1I8AH45"/>
<dbReference type="InterPro" id="IPR006150">
    <property type="entry name" value="Cys_repeat_1"/>
</dbReference>
<evidence type="ECO:0000313" key="3">
    <source>
        <dbReference type="Proteomes" id="UP000095287"/>
    </source>
</evidence>
<feature type="region of interest" description="Disordered" evidence="1">
    <location>
        <begin position="292"/>
        <end position="323"/>
    </location>
</feature>
<dbReference type="WBParaSite" id="L893_g589.t1">
    <property type="protein sequence ID" value="L893_g589.t1"/>
    <property type="gene ID" value="L893_g589"/>
</dbReference>
<protein>
    <submittedName>
        <fullName evidence="4">Secreted protein</fullName>
    </submittedName>
</protein>
<feature type="chain" id="PRO_5012362417" evidence="2">
    <location>
        <begin position="16"/>
        <end position="447"/>
    </location>
</feature>
<feature type="compositionally biased region" description="Polar residues" evidence="1">
    <location>
        <begin position="304"/>
        <end position="314"/>
    </location>
</feature>
<evidence type="ECO:0000256" key="1">
    <source>
        <dbReference type="SAM" id="MobiDB-lite"/>
    </source>
</evidence>
<feature type="signal peptide" evidence="2">
    <location>
        <begin position="1"/>
        <end position="15"/>
    </location>
</feature>
<dbReference type="Pfam" id="PF14625">
    <property type="entry name" value="Lustrin_cystein"/>
    <property type="match status" value="2"/>
</dbReference>
<keyword evidence="3" id="KW-1185">Reference proteome</keyword>
<accession>A0A1I8AH45</accession>
<dbReference type="Proteomes" id="UP000095287">
    <property type="component" value="Unplaced"/>
</dbReference>